<dbReference type="AlphaFoldDB" id="A0A537JAX7"/>
<evidence type="ECO:0000313" key="8">
    <source>
        <dbReference type="EMBL" id="TMI80502.1"/>
    </source>
</evidence>
<dbReference type="NCBIfam" id="TIGR00937">
    <property type="entry name" value="2A51"/>
    <property type="match status" value="1"/>
</dbReference>
<accession>A0A537JAX7</accession>
<keyword evidence="4 7" id="KW-0812">Transmembrane</keyword>
<feature type="transmembrane region" description="Helical" evidence="7">
    <location>
        <begin position="378"/>
        <end position="395"/>
    </location>
</feature>
<reference evidence="8 9" key="1">
    <citation type="journal article" date="2019" name="Nat. Microbiol.">
        <title>Mediterranean grassland soil C-N compound turnover is dependent on rainfall and depth, and is mediated by genomically divergent microorganisms.</title>
        <authorList>
            <person name="Diamond S."/>
            <person name="Andeer P.F."/>
            <person name="Li Z."/>
            <person name="Crits-Christoph A."/>
            <person name="Burstein D."/>
            <person name="Anantharaman K."/>
            <person name="Lane K.R."/>
            <person name="Thomas B.C."/>
            <person name="Pan C."/>
            <person name="Northen T.R."/>
            <person name="Banfield J.F."/>
        </authorList>
    </citation>
    <scope>NUCLEOTIDE SEQUENCE [LARGE SCALE GENOMIC DNA]</scope>
    <source>
        <strain evidence="8">NP_7</strain>
    </source>
</reference>
<comment type="subcellular location">
    <subcellularLocation>
        <location evidence="1">Cell membrane</location>
        <topology evidence="1">Multi-pass membrane protein</topology>
    </subcellularLocation>
</comment>
<feature type="transmembrane region" description="Helical" evidence="7">
    <location>
        <begin position="353"/>
        <end position="373"/>
    </location>
</feature>
<sequence length="396" mass="41643">MSQSATVSATGGRGPLQEVAGLFLKLGFIAFGGPAAHIAMMRDEVVRRREWVTDQQFLDLLGASNLIPGPTSTELAIYLGYTRAGPWGLVLAGAFFILPAMLMVLALAWAYVRYGATPQGTWLLYGIKPVIIAIVVQAIWGLAPAALKNLGLAVAAAAVVIMYFVGVSTVALLFGVGILVMLFENVRRRRPRRAVPAPALIPPPGWAAPGLAQAGAAAAAPIALGTLFLTFLKIGAVVYGSGYVLLAFLRQEFVERLRWLTDRQLIDAVIVGQFTPGPVFTTATFIGYLVGRVPGALLATLAIFLPSFIFVALAYPIVPRLRRSSWTSAFLDGVNAAALGVMAAVTWQLGHTAIIDAPTLALAVASGIALLAFKANSAWLIAAGAVVGIASHGFVR</sequence>
<dbReference type="PANTHER" id="PTHR33567:SF3">
    <property type="entry name" value="CHROMATE ION TRANSPORTER (EUROFUNG)"/>
    <property type="match status" value="1"/>
</dbReference>
<dbReference type="PANTHER" id="PTHR33567">
    <property type="entry name" value="CHROMATE ION TRANSPORTER (EUROFUNG)"/>
    <property type="match status" value="1"/>
</dbReference>
<name>A0A537JAX7_9BACT</name>
<keyword evidence="3" id="KW-1003">Cell membrane</keyword>
<evidence type="ECO:0000256" key="6">
    <source>
        <dbReference type="ARBA" id="ARBA00023136"/>
    </source>
</evidence>
<proteinExistence type="inferred from homology"/>
<protein>
    <submittedName>
        <fullName evidence="8">Chromate efflux transporter</fullName>
    </submittedName>
</protein>
<dbReference type="PIRSF" id="PIRSF004810">
    <property type="entry name" value="ChrA"/>
    <property type="match status" value="1"/>
</dbReference>
<dbReference type="InterPro" id="IPR003370">
    <property type="entry name" value="Chromate_transpt"/>
</dbReference>
<evidence type="ECO:0000256" key="4">
    <source>
        <dbReference type="ARBA" id="ARBA00022692"/>
    </source>
</evidence>
<evidence type="ECO:0000313" key="9">
    <source>
        <dbReference type="Proteomes" id="UP000320048"/>
    </source>
</evidence>
<keyword evidence="6 7" id="KW-0472">Membrane</keyword>
<dbReference type="InterPro" id="IPR014047">
    <property type="entry name" value="Chr_Tranpt_l_chain"/>
</dbReference>
<organism evidence="8 9">
    <name type="scientific">Candidatus Segetimicrobium genomatis</name>
    <dbReference type="NCBI Taxonomy" id="2569760"/>
    <lineage>
        <taxon>Bacteria</taxon>
        <taxon>Bacillati</taxon>
        <taxon>Candidatus Sysuimicrobiota</taxon>
        <taxon>Candidatus Sysuimicrobiia</taxon>
        <taxon>Candidatus Sysuimicrobiales</taxon>
        <taxon>Candidatus Segetimicrobiaceae</taxon>
        <taxon>Candidatus Segetimicrobium</taxon>
    </lineage>
</organism>
<dbReference type="Pfam" id="PF02417">
    <property type="entry name" value="Chromate_transp"/>
    <property type="match status" value="2"/>
</dbReference>
<keyword evidence="5 7" id="KW-1133">Transmembrane helix</keyword>
<evidence type="ECO:0000256" key="1">
    <source>
        <dbReference type="ARBA" id="ARBA00004651"/>
    </source>
</evidence>
<evidence type="ECO:0000256" key="5">
    <source>
        <dbReference type="ARBA" id="ARBA00022989"/>
    </source>
</evidence>
<feature type="transmembrane region" description="Helical" evidence="7">
    <location>
        <begin position="269"/>
        <end position="290"/>
    </location>
</feature>
<comment type="caution">
    <text evidence="8">The sequence shown here is derived from an EMBL/GenBank/DDBJ whole genome shotgun (WGS) entry which is preliminary data.</text>
</comment>
<gene>
    <name evidence="8" type="primary">chrA</name>
    <name evidence="8" type="ORF">E6H04_08535</name>
</gene>
<feature type="transmembrane region" description="Helical" evidence="7">
    <location>
        <begin position="230"/>
        <end position="249"/>
    </location>
</feature>
<evidence type="ECO:0000256" key="3">
    <source>
        <dbReference type="ARBA" id="ARBA00022475"/>
    </source>
</evidence>
<evidence type="ECO:0000256" key="7">
    <source>
        <dbReference type="SAM" id="Phobius"/>
    </source>
</evidence>
<feature type="transmembrane region" description="Helical" evidence="7">
    <location>
        <begin position="122"/>
        <end position="143"/>
    </location>
</feature>
<dbReference type="Proteomes" id="UP000320048">
    <property type="component" value="Unassembled WGS sequence"/>
</dbReference>
<comment type="similarity">
    <text evidence="2">Belongs to the chromate ion transporter (CHR) (TC 2.A.51) family.</text>
</comment>
<feature type="transmembrane region" description="Helical" evidence="7">
    <location>
        <begin position="329"/>
        <end position="347"/>
    </location>
</feature>
<feature type="transmembrane region" description="Helical" evidence="7">
    <location>
        <begin position="155"/>
        <end position="183"/>
    </location>
</feature>
<dbReference type="EMBL" id="VBAO01000217">
    <property type="protein sequence ID" value="TMI80502.1"/>
    <property type="molecule type" value="Genomic_DNA"/>
</dbReference>
<feature type="transmembrane region" description="Helical" evidence="7">
    <location>
        <begin position="296"/>
        <end position="317"/>
    </location>
</feature>
<dbReference type="GO" id="GO:0005886">
    <property type="term" value="C:plasma membrane"/>
    <property type="evidence" value="ECO:0007669"/>
    <property type="project" value="UniProtKB-SubCell"/>
</dbReference>
<feature type="transmembrane region" description="Helical" evidence="7">
    <location>
        <begin position="87"/>
        <end position="110"/>
    </location>
</feature>
<feature type="transmembrane region" description="Helical" evidence="7">
    <location>
        <begin position="204"/>
        <end position="224"/>
    </location>
</feature>
<dbReference type="GO" id="GO:0015109">
    <property type="term" value="F:chromate transmembrane transporter activity"/>
    <property type="evidence" value="ECO:0007669"/>
    <property type="project" value="InterPro"/>
</dbReference>
<feature type="transmembrane region" description="Helical" evidence="7">
    <location>
        <begin position="20"/>
        <end position="39"/>
    </location>
</feature>
<evidence type="ECO:0000256" key="2">
    <source>
        <dbReference type="ARBA" id="ARBA00005262"/>
    </source>
</evidence>